<keyword evidence="7" id="KW-1185">Reference proteome</keyword>
<evidence type="ECO:0000256" key="4">
    <source>
        <dbReference type="SAM" id="MobiDB-lite"/>
    </source>
</evidence>
<dbReference type="PANTHER" id="PTHR21411:SF0">
    <property type="entry name" value="REGULATORY PROTEIN ZESTE"/>
    <property type="match status" value="1"/>
</dbReference>
<dbReference type="AlphaFoldDB" id="A0AAQ4DVG9"/>
<protein>
    <recommendedName>
        <fullName evidence="2">Regulatory protein zeste</fullName>
    </recommendedName>
</protein>
<feature type="region of interest" description="Disordered" evidence="4">
    <location>
        <begin position="176"/>
        <end position="201"/>
    </location>
</feature>
<name>A0AAQ4DVG9_AMBAM</name>
<comment type="caution">
    <text evidence="6">The sequence shown here is derived from an EMBL/GenBank/DDBJ whole genome shotgun (WGS) entry which is preliminary data.</text>
</comment>
<sequence length="325" mass="36318">MSDLDISDFSTTPSASASDATQRAKKRPACPRFIFTVDERHVFRNIMAKYRDVIENKRTDNTTKKAKDEAWSQLCDDYNSLAGTRTVCVAQLRKLWDNMKSRWKKKKSEETREIFRTGGGTLECRPMSPATELVGAVADHMATRLPNPFDSDGAHVSEAVLSLPPVALLEAMVNDNEPSQDDFSSEVPAPTSMQAAPSPWLNSRPLTDEALPVQEECLSAGRPTVLVPVVPSCQSVSEDITPAQIARTRAGGPRVAAVERTLAPEVAARIKAIEAEDRRKEELHQLDLQLRRSQLAEQRLKNKMQRKLLSLDFEIKKRQLEALKR</sequence>
<feature type="region of interest" description="Disordered" evidence="4">
    <location>
        <begin position="1"/>
        <end position="24"/>
    </location>
</feature>
<evidence type="ECO:0000313" key="6">
    <source>
        <dbReference type="EMBL" id="KAK8766459.1"/>
    </source>
</evidence>
<feature type="compositionally biased region" description="Polar residues" evidence="4">
    <location>
        <begin position="191"/>
        <end position="201"/>
    </location>
</feature>
<evidence type="ECO:0000256" key="3">
    <source>
        <dbReference type="ARBA" id="ARBA00025466"/>
    </source>
</evidence>
<reference evidence="6 7" key="1">
    <citation type="journal article" date="2023" name="Arcadia Sci">
        <title>De novo assembly of a long-read Amblyomma americanum tick genome.</title>
        <authorList>
            <person name="Chou S."/>
            <person name="Poskanzer K.E."/>
            <person name="Rollins M."/>
            <person name="Thuy-Boun P.S."/>
        </authorList>
    </citation>
    <scope>NUCLEOTIDE SEQUENCE [LARGE SCALE GENOMIC DNA]</scope>
    <source>
        <strain evidence="6">F_SG_1</strain>
        <tissue evidence="6">Salivary glands</tissue>
    </source>
</reference>
<proteinExistence type="predicted"/>
<gene>
    <name evidence="6" type="ORF">V5799_006759</name>
</gene>
<organism evidence="6 7">
    <name type="scientific">Amblyomma americanum</name>
    <name type="common">Lone star tick</name>
    <dbReference type="NCBI Taxonomy" id="6943"/>
    <lineage>
        <taxon>Eukaryota</taxon>
        <taxon>Metazoa</taxon>
        <taxon>Ecdysozoa</taxon>
        <taxon>Arthropoda</taxon>
        <taxon>Chelicerata</taxon>
        <taxon>Arachnida</taxon>
        <taxon>Acari</taxon>
        <taxon>Parasitiformes</taxon>
        <taxon>Ixodida</taxon>
        <taxon>Ixodoidea</taxon>
        <taxon>Ixodidae</taxon>
        <taxon>Amblyomminae</taxon>
        <taxon>Amblyomma</taxon>
    </lineage>
</organism>
<feature type="domain" description="Myb/SANT-like DNA-binding" evidence="5">
    <location>
        <begin position="35"/>
        <end position="107"/>
    </location>
</feature>
<dbReference type="EMBL" id="JARKHS020026317">
    <property type="protein sequence ID" value="KAK8766459.1"/>
    <property type="molecule type" value="Genomic_DNA"/>
</dbReference>
<evidence type="ECO:0000313" key="7">
    <source>
        <dbReference type="Proteomes" id="UP001321473"/>
    </source>
</evidence>
<evidence type="ECO:0000259" key="5">
    <source>
        <dbReference type="Pfam" id="PF13873"/>
    </source>
</evidence>
<comment type="subunit">
    <text evidence="1">Self-associates forming complexes of several hundred monomers.</text>
</comment>
<dbReference type="PANTHER" id="PTHR21411">
    <property type="entry name" value="APONTIC"/>
    <property type="match status" value="1"/>
</dbReference>
<accession>A0AAQ4DVG9</accession>
<feature type="compositionally biased region" description="Low complexity" evidence="4">
    <location>
        <begin position="7"/>
        <end position="21"/>
    </location>
</feature>
<evidence type="ECO:0000256" key="2">
    <source>
        <dbReference type="ARBA" id="ARBA00016807"/>
    </source>
</evidence>
<dbReference type="InterPro" id="IPR028002">
    <property type="entry name" value="Myb_DNA-bind_5"/>
</dbReference>
<dbReference type="Proteomes" id="UP001321473">
    <property type="component" value="Unassembled WGS sequence"/>
</dbReference>
<evidence type="ECO:0000256" key="1">
    <source>
        <dbReference type="ARBA" id="ARBA00011764"/>
    </source>
</evidence>
<dbReference type="Pfam" id="PF13873">
    <property type="entry name" value="Myb_DNA-bind_5"/>
    <property type="match status" value="1"/>
</dbReference>
<comment type="function">
    <text evidence="3">Involved in transvection phenomena (= synapsis-dependent gene expression), where the synaptic pairing of chromosomes carrying genes with which zeste interacts influences the expression of these genes. Zeste binds to DNA and stimulates transcription from a nearby promoter.</text>
</comment>